<evidence type="ECO:0000256" key="1">
    <source>
        <dbReference type="ARBA" id="ARBA00022908"/>
    </source>
</evidence>
<dbReference type="InterPro" id="IPR011109">
    <property type="entry name" value="DNA_bind_recombinase_dom"/>
</dbReference>
<evidence type="ECO:0000256" key="2">
    <source>
        <dbReference type="ARBA" id="ARBA00023125"/>
    </source>
</evidence>
<dbReference type="Gene3D" id="3.40.50.1390">
    <property type="entry name" value="Resolvase, N-terminal catalytic domain"/>
    <property type="match status" value="1"/>
</dbReference>
<evidence type="ECO:0000256" key="3">
    <source>
        <dbReference type="ARBA" id="ARBA00023172"/>
    </source>
</evidence>
<dbReference type="Pfam" id="PF00239">
    <property type="entry name" value="Resolvase"/>
    <property type="match status" value="1"/>
</dbReference>
<dbReference type="Pfam" id="PF07508">
    <property type="entry name" value="Recombinase"/>
    <property type="match status" value="1"/>
</dbReference>
<name>A0ABS9MGU7_9FIRM</name>
<proteinExistence type="predicted"/>
<feature type="active site" description="O-(5'-phospho-DNA)-serine intermediate" evidence="4">
    <location>
        <position position="11"/>
    </location>
</feature>
<organism evidence="8 9">
    <name type="scientific">Anaeromassilibacillus senegalensis</name>
    <dbReference type="NCBI Taxonomy" id="1673717"/>
    <lineage>
        <taxon>Bacteria</taxon>
        <taxon>Bacillati</taxon>
        <taxon>Bacillota</taxon>
        <taxon>Clostridia</taxon>
        <taxon>Eubacteriales</taxon>
        <taxon>Acutalibacteraceae</taxon>
        <taxon>Anaeromassilibacillus</taxon>
    </lineage>
</organism>
<reference evidence="8 9" key="1">
    <citation type="submission" date="2022-01" db="EMBL/GenBank/DDBJ databases">
        <title>Collection of gut derived symbiotic bacterial strains cultured from healthy donors.</title>
        <authorList>
            <person name="Lin H."/>
            <person name="Kohout C."/>
            <person name="Waligurski E."/>
            <person name="Pamer E.G."/>
        </authorList>
    </citation>
    <scope>NUCLEOTIDE SEQUENCE [LARGE SCALE GENOMIC DNA]</scope>
    <source>
        <strain evidence="8 9">DFI.7.58</strain>
    </source>
</reference>
<dbReference type="PROSITE" id="PS51736">
    <property type="entry name" value="RECOMBINASES_3"/>
    <property type="match status" value="1"/>
</dbReference>
<dbReference type="PANTHER" id="PTHR30461">
    <property type="entry name" value="DNA-INVERTASE FROM LAMBDOID PROPHAGE"/>
    <property type="match status" value="1"/>
</dbReference>
<evidence type="ECO:0000313" key="9">
    <source>
        <dbReference type="Proteomes" id="UP001298681"/>
    </source>
</evidence>
<dbReference type="Gene3D" id="3.90.1750.20">
    <property type="entry name" value="Putative Large Serine Recombinase, Chain B, Domain 2"/>
    <property type="match status" value="1"/>
</dbReference>
<keyword evidence="3" id="KW-0233">DNA recombination</keyword>
<keyword evidence="1" id="KW-0229">DNA integration</keyword>
<dbReference type="EMBL" id="JAKNHQ010000003">
    <property type="protein sequence ID" value="MCG4609946.1"/>
    <property type="molecule type" value="Genomic_DNA"/>
</dbReference>
<dbReference type="InterPro" id="IPR036162">
    <property type="entry name" value="Resolvase-like_N_sf"/>
</dbReference>
<dbReference type="PROSITE" id="PS00397">
    <property type="entry name" value="RECOMBINASES_1"/>
    <property type="match status" value="1"/>
</dbReference>
<dbReference type="InterPro" id="IPR006119">
    <property type="entry name" value="Resolv_N"/>
</dbReference>
<evidence type="ECO:0000256" key="5">
    <source>
        <dbReference type="SAM" id="Coils"/>
    </source>
</evidence>
<keyword evidence="2" id="KW-0238">DNA-binding</keyword>
<dbReference type="InterPro" id="IPR050639">
    <property type="entry name" value="SSR_resolvase"/>
</dbReference>
<dbReference type="PROSITE" id="PS51737">
    <property type="entry name" value="RECOMBINASE_DNA_BIND"/>
    <property type="match status" value="1"/>
</dbReference>
<dbReference type="CDD" id="cd00338">
    <property type="entry name" value="Ser_Recombinase"/>
    <property type="match status" value="1"/>
</dbReference>
<evidence type="ECO:0000259" key="7">
    <source>
        <dbReference type="PROSITE" id="PS51737"/>
    </source>
</evidence>
<gene>
    <name evidence="8" type="ORF">L0P57_03200</name>
</gene>
<feature type="coiled-coil region" evidence="5">
    <location>
        <begin position="363"/>
        <end position="407"/>
    </location>
</feature>
<dbReference type="RefSeq" id="WP_237966419.1">
    <property type="nucleotide sequence ID" value="NZ_JAKNHQ010000003.1"/>
</dbReference>
<evidence type="ECO:0000256" key="4">
    <source>
        <dbReference type="PROSITE-ProRule" id="PRU10137"/>
    </source>
</evidence>
<evidence type="ECO:0000313" key="8">
    <source>
        <dbReference type="EMBL" id="MCG4609946.1"/>
    </source>
</evidence>
<keyword evidence="5" id="KW-0175">Coiled coil</keyword>
<dbReference type="InterPro" id="IPR006118">
    <property type="entry name" value="Recombinase_CS"/>
</dbReference>
<comment type="caution">
    <text evidence="8">The sequence shown here is derived from an EMBL/GenBank/DDBJ whole genome shotgun (WGS) entry which is preliminary data.</text>
</comment>
<dbReference type="PANTHER" id="PTHR30461:SF23">
    <property type="entry name" value="DNA RECOMBINASE-RELATED"/>
    <property type="match status" value="1"/>
</dbReference>
<keyword evidence="9" id="KW-1185">Reference proteome</keyword>
<dbReference type="InterPro" id="IPR038109">
    <property type="entry name" value="DNA_bind_recomb_sf"/>
</dbReference>
<sequence>MRTAAAYIRVSTDGQLEYSPDSQLKVIRDYAQKHDFLLPEAYIFREEEGISGKEAKKRPAFMRMIGIAKQKPKPFDCIILWKFSRFARSRRDSIVYKTMLRKQLGIDVVSVTEQLGDDKLSLLLEAVIEAMDEYYSINLAEEVKRGMLEKVSRGEPVTPPPFGYRMQEKQYIPDPTTAPIVQWMFRLCAQGVPCNEIARRLNAMGIPTARGQRWETRAVAYLLHNPVYLGKIRWNLHPGTKQSPPAGPVLSDGMHQALVDPSLWEESQRQLNQKGCRRNKRAPQTAYPLRGLVFCSTCGAPLVKTSRDALQCSAYAHGHCSVSHYISIRKMEEWILCILEADIPPHAFERNPCPRADSSNPFQLQLEQERKKLERLRDAYEAGAESLEEYQREKARLQAHLTALSAEVHRCHPLQEAPSAVNMGALLRDGQLPNEAKNRVLHAIFDRIVYDAEQNHLTVHYRTE</sequence>
<protein>
    <submittedName>
        <fullName evidence="8">Recombinase family protein</fullName>
    </submittedName>
</protein>
<feature type="domain" description="Recombinase" evidence="7">
    <location>
        <begin position="161"/>
        <end position="277"/>
    </location>
</feature>
<dbReference type="SUPFAM" id="SSF53041">
    <property type="entry name" value="Resolvase-like"/>
    <property type="match status" value="1"/>
</dbReference>
<feature type="domain" description="Resolvase/invertase-type recombinase catalytic" evidence="6">
    <location>
        <begin position="3"/>
        <end position="154"/>
    </location>
</feature>
<dbReference type="Proteomes" id="UP001298681">
    <property type="component" value="Unassembled WGS sequence"/>
</dbReference>
<accession>A0ABS9MGU7</accession>
<dbReference type="SMART" id="SM00857">
    <property type="entry name" value="Resolvase"/>
    <property type="match status" value="1"/>
</dbReference>
<evidence type="ECO:0000259" key="6">
    <source>
        <dbReference type="PROSITE" id="PS51736"/>
    </source>
</evidence>